<dbReference type="RefSeq" id="WP_242289338.1">
    <property type="nucleotide sequence ID" value="NZ_JAKKSL010000007.1"/>
</dbReference>
<proteinExistence type="predicted"/>
<evidence type="ECO:0000313" key="1">
    <source>
        <dbReference type="EMBL" id="MCI2286125.1"/>
    </source>
</evidence>
<protein>
    <submittedName>
        <fullName evidence="1">Uncharacterized protein</fullName>
    </submittedName>
</protein>
<dbReference type="EMBL" id="JAKKSL010000007">
    <property type="protein sequence ID" value="MCI2286125.1"/>
    <property type="molecule type" value="Genomic_DNA"/>
</dbReference>
<accession>A0ABS9X7R6</accession>
<reference evidence="1" key="1">
    <citation type="submission" date="2022-01" db="EMBL/GenBank/DDBJ databases">
        <title>Colwellia maritima, isolated from seawater.</title>
        <authorList>
            <person name="Kristyanto S."/>
            <person name="Jung J."/>
            <person name="Jeon C.O."/>
        </authorList>
    </citation>
    <scope>NUCLEOTIDE SEQUENCE</scope>
    <source>
        <strain evidence="1">MSW7</strain>
    </source>
</reference>
<keyword evidence="2" id="KW-1185">Reference proteome</keyword>
<organism evidence="1 2">
    <name type="scientific">Colwellia maritima</name>
    <dbReference type="NCBI Taxonomy" id="2912588"/>
    <lineage>
        <taxon>Bacteria</taxon>
        <taxon>Pseudomonadati</taxon>
        <taxon>Pseudomonadota</taxon>
        <taxon>Gammaproteobacteria</taxon>
        <taxon>Alteromonadales</taxon>
        <taxon>Colwelliaceae</taxon>
        <taxon>Colwellia</taxon>
    </lineage>
</organism>
<sequence length="338" mass="38715">MLNFDTDNPFIAICAATSRIVQLQSTSYTKHSGVLQPITTKQLNGKYIYIAQKLLESLADRAVSGDTGYISLALICQQLNANHNSIDIDELKLTAKFLAQDGEFFYDIDNGQTNSTRKLTKLLDYQIRSDRVRLTTASRLLYRVTSNFKDWMFEDKEVEKIARAIKTGEFHRIPSLVESNIVMFRSLNEEITRMYESSDYDELTESYLNRRHVYQETLSLSQEAARTAILMLSSDEVRADIDHLRNTNPEADITTRRLLAHINELIAAIEALSRNFSQLINILQKPRDYRLGVIDFSSQADDFAKSTISEEVLLDWTNSHFGGSYRFISILLSIFQVH</sequence>
<gene>
    <name evidence="1" type="ORF">L3081_25230</name>
</gene>
<dbReference type="Proteomes" id="UP001139646">
    <property type="component" value="Unassembled WGS sequence"/>
</dbReference>
<comment type="caution">
    <text evidence="1">The sequence shown here is derived from an EMBL/GenBank/DDBJ whole genome shotgun (WGS) entry which is preliminary data.</text>
</comment>
<evidence type="ECO:0000313" key="2">
    <source>
        <dbReference type="Proteomes" id="UP001139646"/>
    </source>
</evidence>
<name>A0ABS9X7R6_9GAMM</name>